<dbReference type="InterPro" id="IPR050556">
    <property type="entry name" value="Type_II_TA_system_RNase"/>
</dbReference>
<keyword evidence="4 8" id="KW-0479">Metal-binding</keyword>
<keyword evidence="8" id="KW-0800">Toxin</keyword>
<dbReference type="AlphaFoldDB" id="A0A022KXY6"/>
<evidence type="ECO:0000256" key="5">
    <source>
        <dbReference type="ARBA" id="ARBA00022801"/>
    </source>
</evidence>
<accession>A0A022KXY6</accession>
<comment type="cofactor">
    <cofactor evidence="1 8">
        <name>Mg(2+)</name>
        <dbReference type="ChEBI" id="CHEBI:18420"/>
    </cofactor>
</comment>
<evidence type="ECO:0000256" key="6">
    <source>
        <dbReference type="ARBA" id="ARBA00022842"/>
    </source>
</evidence>
<sequence>MIVLDTNVISEIFRPSPEALVIEWLASLTGDVAITSVTLAELLAGVRRLPEGRRKDGLTRRIDATLELYRGSRSVLPFDDLAADRYADVLMARETSGAPISTADAQIAAICLAHDATCATRNIKDFAHTGVDLVDPWSAST</sequence>
<keyword evidence="11" id="KW-1185">Reference proteome</keyword>
<comment type="caution">
    <text evidence="10">The sequence shown here is derived from an EMBL/GenBank/DDBJ whole genome shotgun (WGS) entry which is preliminary data.</text>
</comment>
<dbReference type="STRING" id="1249481.D641_0101660"/>
<feature type="binding site" evidence="8">
    <location>
        <position position="104"/>
    </location>
    <ligand>
        <name>Mg(2+)</name>
        <dbReference type="ChEBI" id="CHEBI:18420"/>
    </ligand>
</feature>
<dbReference type="EMBL" id="AORC01000002">
    <property type="protein sequence ID" value="EYT51190.1"/>
    <property type="molecule type" value="Genomic_DNA"/>
</dbReference>
<organism evidence="10 11">
    <name type="scientific">Brachybacterium muris UCD-AY4</name>
    <dbReference type="NCBI Taxonomy" id="1249481"/>
    <lineage>
        <taxon>Bacteria</taxon>
        <taxon>Bacillati</taxon>
        <taxon>Actinomycetota</taxon>
        <taxon>Actinomycetes</taxon>
        <taxon>Micrococcales</taxon>
        <taxon>Dermabacteraceae</taxon>
        <taxon>Brachybacterium</taxon>
    </lineage>
</organism>
<dbReference type="SUPFAM" id="SSF88723">
    <property type="entry name" value="PIN domain-like"/>
    <property type="match status" value="1"/>
</dbReference>
<evidence type="ECO:0000256" key="8">
    <source>
        <dbReference type="HAMAP-Rule" id="MF_00265"/>
    </source>
</evidence>
<evidence type="ECO:0000256" key="7">
    <source>
        <dbReference type="ARBA" id="ARBA00038093"/>
    </source>
</evidence>
<feature type="binding site" evidence="8">
    <location>
        <position position="5"/>
    </location>
    <ligand>
        <name>Mg(2+)</name>
        <dbReference type="ChEBI" id="CHEBI:18420"/>
    </ligand>
</feature>
<dbReference type="GO" id="GO:0000287">
    <property type="term" value="F:magnesium ion binding"/>
    <property type="evidence" value="ECO:0007669"/>
    <property type="project" value="UniProtKB-UniRule"/>
</dbReference>
<keyword evidence="3 8" id="KW-0540">Nuclease</keyword>
<dbReference type="RefSeq" id="WP_017824632.1">
    <property type="nucleotide sequence ID" value="NZ_KB403091.1"/>
</dbReference>
<evidence type="ECO:0000259" key="9">
    <source>
        <dbReference type="Pfam" id="PF01850"/>
    </source>
</evidence>
<evidence type="ECO:0000256" key="3">
    <source>
        <dbReference type="ARBA" id="ARBA00022722"/>
    </source>
</evidence>
<evidence type="ECO:0000313" key="11">
    <source>
        <dbReference type="Proteomes" id="UP000019754"/>
    </source>
</evidence>
<dbReference type="HAMAP" id="MF_00265">
    <property type="entry name" value="VapC_Nob1"/>
    <property type="match status" value="1"/>
</dbReference>
<dbReference type="GO" id="GO:0090729">
    <property type="term" value="F:toxin activity"/>
    <property type="evidence" value="ECO:0007669"/>
    <property type="project" value="UniProtKB-KW"/>
</dbReference>
<dbReference type="PANTHER" id="PTHR33653:SF1">
    <property type="entry name" value="RIBONUCLEASE VAPC2"/>
    <property type="match status" value="1"/>
</dbReference>
<name>A0A022KXY6_9MICO</name>
<dbReference type="Pfam" id="PF01850">
    <property type="entry name" value="PIN"/>
    <property type="match status" value="1"/>
</dbReference>
<dbReference type="GO" id="GO:0004540">
    <property type="term" value="F:RNA nuclease activity"/>
    <property type="evidence" value="ECO:0007669"/>
    <property type="project" value="InterPro"/>
</dbReference>
<evidence type="ECO:0000313" key="10">
    <source>
        <dbReference type="EMBL" id="EYT51190.1"/>
    </source>
</evidence>
<dbReference type="HOGENOM" id="CLU_118482_8_2_11"/>
<dbReference type="InterPro" id="IPR002716">
    <property type="entry name" value="PIN_dom"/>
</dbReference>
<feature type="domain" description="PIN" evidence="9">
    <location>
        <begin position="2"/>
        <end position="129"/>
    </location>
</feature>
<comment type="similarity">
    <text evidence="7 8">Belongs to the PINc/VapC protein family.</text>
</comment>
<evidence type="ECO:0000256" key="4">
    <source>
        <dbReference type="ARBA" id="ARBA00022723"/>
    </source>
</evidence>
<dbReference type="OrthoDB" id="9804823at2"/>
<evidence type="ECO:0000256" key="2">
    <source>
        <dbReference type="ARBA" id="ARBA00022649"/>
    </source>
</evidence>
<dbReference type="InterPro" id="IPR022907">
    <property type="entry name" value="VapC_family"/>
</dbReference>
<dbReference type="InterPro" id="IPR029060">
    <property type="entry name" value="PIN-like_dom_sf"/>
</dbReference>
<proteinExistence type="inferred from homology"/>
<dbReference type="GO" id="GO:0016787">
    <property type="term" value="F:hydrolase activity"/>
    <property type="evidence" value="ECO:0007669"/>
    <property type="project" value="UniProtKB-KW"/>
</dbReference>
<comment type="function">
    <text evidence="8">Toxic component of a toxin-antitoxin (TA) system. An RNase.</text>
</comment>
<evidence type="ECO:0000256" key="1">
    <source>
        <dbReference type="ARBA" id="ARBA00001946"/>
    </source>
</evidence>
<gene>
    <name evidence="8" type="primary">vapC</name>
    <name evidence="10" type="ORF">D641_0101660</name>
</gene>
<dbReference type="EC" id="3.1.-.-" evidence="8"/>
<dbReference type="Proteomes" id="UP000019754">
    <property type="component" value="Unassembled WGS sequence"/>
</dbReference>
<dbReference type="PANTHER" id="PTHR33653">
    <property type="entry name" value="RIBONUCLEASE VAPC2"/>
    <property type="match status" value="1"/>
</dbReference>
<keyword evidence="6 8" id="KW-0460">Magnesium</keyword>
<protein>
    <recommendedName>
        <fullName evidence="8">Ribonuclease VapC</fullName>
        <shortName evidence="8">RNase VapC</shortName>
        <ecNumber evidence="8">3.1.-.-</ecNumber>
    </recommendedName>
    <alternativeName>
        <fullName evidence="8">Toxin VapC</fullName>
    </alternativeName>
</protein>
<dbReference type="CDD" id="cd18731">
    <property type="entry name" value="PIN_NgFitB-like"/>
    <property type="match status" value="1"/>
</dbReference>
<keyword evidence="5 8" id="KW-0378">Hydrolase</keyword>
<reference evidence="10 11" key="1">
    <citation type="journal article" date="2013" name="Genome Announc.">
        <title>Draft genome sequence of an Actinobacterium, Brachybacterium muris strain UCD-AY4.</title>
        <authorList>
            <person name="Lo J.R."/>
            <person name="Lang J.M."/>
            <person name="Darling A.E."/>
            <person name="Eisen J.A."/>
            <person name="Coil D.A."/>
        </authorList>
    </citation>
    <scope>NUCLEOTIDE SEQUENCE [LARGE SCALE GENOMIC DNA]</scope>
    <source>
        <strain evidence="10 11">UCD-AY4</strain>
    </source>
</reference>
<keyword evidence="2 8" id="KW-1277">Toxin-antitoxin system</keyword>
<dbReference type="Gene3D" id="3.40.50.1010">
    <property type="entry name" value="5'-nuclease"/>
    <property type="match status" value="1"/>
</dbReference>